<dbReference type="Proteomes" id="UP000017700">
    <property type="component" value="Chromosome"/>
</dbReference>
<reference evidence="2 3" key="1">
    <citation type="journal article" date="2013" name="Genome Announc.">
        <title>Draft genome sequence of Serratia sp. strain ATCC 39006, a model bacterium for analysis of the biosynthesis and regulation of prodigiosin, a carbapenem, and gas vesicles.</title>
        <authorList>
            <person name="Fineran P.C."/>
            <person name="Iglesias Cans M.C."/>
            <person name="Ramsay J.P."/>
            <person name="Wilf N.M."/>
            <person name="Cossyleon D."/>
            <person name="McNeil M.B."/>
            <person name="Williamson N.R."/>
            <person name="Monson R.E."/>
            <person name="Becher S.A."/>
            <person name="Stanton J.A."/>
            <person name="Brugger K."/>
            <person name="Brown S.D."/>
            <person name="Salmond G.P."/>
        </authorList>
    </citation>
    <scope>NUCLEOTIDE SEQUENCE [LARGE SCALE GENOMIC DNA]</scope>
    <source>
        <strain evidence="2">ATCC 39006</strain>
        <strain evidence="3">ATCC 39006 / SC 11482</strain>
    </source>
</reference>
<name>A0A2I5TC96_SERS3</name>
<dbReference type="KEGG" id="serq:CWC46_21635"/>
<dbReference type="GO" id="GO:0006313">
    <property type="term" value="P:DNA transposition"/>
    <property type="evidence" value="ECO:0007669"/>
    <property type="project" value="InterPro"/>
</dbReference>
<dbReference type="GO" id="GO:0004803">
    <property type="term" value="F:transposase activity"/>
    <property type="evidence" value="ECO:0007669"/>
    <property type="project" value="InterPro"/>
</dbReference>
<gene>
    <name evidence="1" type="ORF">CWC46_21635</name>
    <name evidence="2" type="ORF">Ser39006_021625</name>
</gene>
<accession>A0A2I5TC96</accession>
<reference evidence="2" key="4">
    <citation type="submission" date="2017-11" db="EMBL/GenBank/DDBJ databases">
        <title>Complete genome sequence of Serratia sp. ATCC 39006.</title>
        <authorList>
            <person name="Hampton H.G."/>
            <person name="Jackson S.A."/>
            <person name="Jauregui R."/>
            <person name="Poulter G.T.M."/>
            <person name="Salmond G.P.C."/>
            <person name="Fineran P.C."/>
        </authorList>
    </citation>
    <scope>NUCLEOTIDE SEQUENCE</scope>
    <source>
        <strain evidence="2">ATCC 39006</strain>
    </source>
</reference>
<evidence type="ECO:0000313" key="2">
    <source>
        <dbReference type="EMBL" id="AUH06483.1"/>
    </source>
</evidence>
<evidence type="ECO:0000313" key="4">
    <source>
        <dbReference type="Proteomes" id="UP000233778"/>
    </source>
</evidence>
<keyword evidence="3" id="KW-1185">Reference proteome</keyword>
<proteinExistence type="predicted"/>
<evidence type="ECO:0000313" key="1">
    <source>
        <dbReference type="EMBL" id="AUH02162.1"/>
    </source>
</evidence>
<dbReference type="Proteomes" id="UP000233778">
    <property type="component" value="Chromosome"/>
</dbReference>
<sequence length="39" mass="4901">MYEFFALMGGFYVISKRCTPRIERYNLNFRLYLARLYRK</sequence>
<dbReference type="EMBL" id="CP025084">
    <property type="protein sequence ID" value="AUH06483.1"/>
    <property type="molecule type" value="Genomic_DNA"/>
</dbReference>
<dbReference type="Pfam" id="PF03400">
    <property type="entry name" value="DDE_Tnp_IS1"/>
    <property type="match status" value="1"/>
</dbReference>
<reference evidence="2" key="2">
    <citation type="submission" date="2013-09" db="EMBL/GenBank/DDBJ databases">
        <authorList>
            <person name="Wang G."/>
            <person name="Yang Y."/>
            <person name="Su Y."/>
        </authorList>
    </citation>
    <scope>NUCLEOTIDE SEQUENCE</scope>
    <source>
        <strain evidence="2">ATCC 39006</strain>
    </source>
</reference>
<dbReference type="KEGG" id="sera:Ser39006_021625"/>
<dbReference type="EMBL" id="CP025085">
    <property type="protein sequence ID" value="AUH02162.1"/>
    <property type="molecule type" value="Genomic_DNA"/>
</dbReference>
<evidence type="ECO:0000313" key="3">
    <source>
        <dbReference type="Proteomes" id="UP000017700"/>
    </source>
</evidence>
<dbReference type="AlphaFoldDB" id="A0A2I5TC96"/>
<dbReference type="GO" id="GO:0003677">
    <property type="term" value="F:DNA binding"/>
    <property type="evidence" value="ECO:0007669"/>
    <property type="project" value="InterPro"/>
</dbReference>
<protein>
    <submittedName>
        <fullName evidence="2">Uncharacterized protein</fullName>
    </submittedName>
</protein>
<dbReference type="InterPro" id="IPR005063">
    <property type="entry name" value="Transposase_27"/>
</dbReference>
<organism evidence="2 3">
    <name type="scientific">Serratia sp. (strain ATCC 39006)</name>
    <name type="common">Prodigiosinella confusarubida</name>
    <dbReference type="NCBI Taxonomy" id="104623"/>
    <lineage>
        <taxon>Bacteria</taxon>
        <taxon>Pseudomonadati</taxon>
        <taxon>Pseudomonadota</taxon>
        <taxon>Gammaproteobacteria</taxon>
        <taxon>Enterobacterales</taxon>
        <taxon>Pectobacteriaceae</taxon>
        <taxon>Prodigiosinella</taxon>
    </lineage>
</organism>
<reference evidence="1 4" key="3">
    <citation type="submission" date="2017-11" db="EMBL/GenBank/DDBJ databases">
        <title>Complete genome sequence of Serratia sp. ATCC 39006 LacA.</title>
        <authorList>
            <person name="Hampton H.G."/>
            <person name="Jackson S.A."/>
            <person name="Jauregui R."/>
            <person name="Poulter G.T.M."/>
            <person name="Salmond G.P.C."/>
            <person name="Fineran P.C."/>
        </authorList>
    </citation>
    <scope>NUCLEOTIDE SEQUENCE [LARGE SCALE GENOMIC DNA]</scope>
    <source>
        <strain evidence="1 4">ATCC 39006</strain>
    </source>
</reference>